<comment type="caution">
    <text evidence="3">The sequence shown here is derived from an EMBL/GenBank/DDBJ whole genome shotgun (WGS) entry which is preliminary data.</text>
</comment>
<evidence type="ECO:0000256" key="2">
    <source>
        <dbReference type="SAM" id="Phobius"/>
    </source>
</evidence>
<keyword evidence="3" id="KW-0378">Hydrolase</keyword>
<keyword evidence="2" id="KW-1133">Transmembrane helix</keyword>
<organism evidence="3 4">
    <name type="scientific">Paenisporosarcina quisquiliarum</name>
    <dbReference type="NCBI Taxonomy" id="365346"/>
    <lineage>
        <taxon>Bacteria</taxon>
        <taxon>Bacillati</taxon>
        <taxon>Bacillota</taxon>
        <taxon>Bacilli</taxon>
        <taxon>Bacillales</taxon>
        <taxon>Caryophanaceae</taxon>
        <taxon>Paenisporosarcina</taxon>
    </lineage>
</organism>
<dbReference type="SUPFAM" id="SSF52266">
    <property type="entry name" value="SGNH hydrolase"/>
    <property type="match status" value="1"/>
</dbReference>
<dbReference type="GO" id="GO:0016787">
    <property type="term" value="F:hydrolase activity"/>
    <property type="evidence" value="ECO:0007669"/>
    <property type="project" value="UniProtKB-KW"/>
</dbReference>
<name>A0A9X3REC1_9BACL</name>
<keyword evidence="2" id="KW-0472">Membrane</keyword>
<protein>
    <submittedName>
        <fullName evidence="3">SGNH/GDSL hydrolase family protein</fullName>
    </submittedName>
</protein>
<dbReference type="Gene3D" id="3.40.50.1110">
    <property type="entry name" value="SGNH hydrolase"/>
    <property type="match status" value="1"/>
</dbReference>
<feature type="compositionally biased region" description="Low complexity" evidence="1">
    <location>
        <begin position="52"/>
        <end position="63"/>
    </location>
</feature>
<dbReference type="PROSITE" id="PS51257">
    <property type="entry name" value="PROKAR_LIPOPROTEIN"/>
    <property type="match status" value="1"/>
</dbReference>
<reference evidence="3" key="1">
    <citation type="submission" date="2022-05" db="EMBL/GenBank/DDBJ databases">
        <authorList>
            <person name="Colautti A."/>
            <person name="Iacumin L."/>
        </authorList>
    </citation>
    <scope>NUCLEOTIDE SEQUENCE</scope>
    <source>
        <strain evidence="3">SK 55</strain>
    </source>
</reference>
<dbReference type="InterPro" id="IPR036514">
    <property type="entry name" value="SGNH_hydro_sf"/>
</dbReference>
<dbReference type="AlphaFoldDB" id="A0A9X3REC1"/>
<evidence type="ECO:0000313" key="3">
    <source>
        <dbReference type="EMBL" id="MCZ8537243.1"/>
    </source>
</evidence>
<sequence>MNKTSFLTVFVMIGCVITLIISYLVYDSRLDSVATHADSSAIQKEENDGNASEKVPSETSSKTTESEKLTSEQIDSLTENMSEDVRVLVTSRLKAGEKIQLLIIGSSFINEGNPGYGNLLTTSLSQSYGEWIEPTTKSFDGTTANLVNELDNNFIDWSKEYDIVLMEGMNLSNNGEVIVEDSVEHIELINEQLKSYVNDGVLIVHPSQPLASAIYYPVEVDSFKTYMTDRGYTYIDHWTEWPIGNKEEMNTYLTEDSSPNKEGAALWASALSTFFTGK</sequence>
<keyword evidence="4" id="KW-1185">Reference proteome</keyword>
<gene>
    <name evidence="3" type="ORF">M9R32_08635</name>
</gene>
<evidence type="ECO:0000313" key="4">
    <source>
        <dbReference type="Proteomes" id="UP001152173"/>
    </source>
</evidence>
<feature type="region of interest" description="Disordered" evidence="1">
    <location>
        <begin position="39"/>
        <end position="73"/>
    </location>
</feature>
<accession>A0A9X3REC1</accession>
<dbReference type="EMBL" id="JAMKBJ010000006">
    <property type="protein sequence ID" value="MCZ8537243.1"/>
    <property type="molecule type" value="Genomic_DNA"/>
</dbReference>
<keyword evidence="2" id="KW-0812">Transmembrane</keyword>
<evidence type="ECO:0000256" key="1">
    <source>
        <dbReference type="SAM" id="MobiDB-lite"/>
    </source>
</evidence>
<dbReference type="CDD" id="cd00229">
    <property type="entry name" value="SGNH_hydrolase"/>
    <property type="match status" value="1"/>
</dbReference>
<feature type="transmembrane region" description="Helical" evidence="2">
    <location>
        <begin position="6"/>
        <end position="26"/>
    </location>
</feature>
<proteinExistence type="predicted"/>
<dbReference type="Proteomes" id="UP001152173">
    <property type="component" value="Unassembled WGS sequence"/>
</dbReference>
<dbReference type="RefSeq" id="WP_269926337.1">
    <property type="nucleotide sequence ID" value="NZ_JAMKBJ010000006.1"/>
</dbReference>